<dbReference type="Pfam" id="PF00144">
    <property type="entry name" value="Beta-lactamase"/>
    <property type="match status" value="1"/>
</dbReference>
<evidence type="ECO:0000313" key="2">
    <source>
        <dbReference type="EMBL" id="VAX34906.1"/>
    </source>
</evidence>
<sequence>MPFYLASLAKQFTVMGVMMLVEEDRISYEDKISRFFPTLPSVYKNITPLKLCSKAKQDRYVKSVEIKYFYPDVGNFFQLF</sequence>
<proteinExistence type="predicted"/>
<organism evidence="2">
    <name type="scientific">hydrothermal vent metagenome</name>
    <dbReference type="NCBI Taxonomy" id="652676"/>
    <lineage>
        <taxon>unclassified sequences</taxon>
        <taxon>metagenomes</taxon>
        <taxon>ecological metagenomes</taxon>
    </lineage>
</organism>
<dbReference type="InterPro" id="IPR001466">
    <property type="entry name" value="Beta-lactam-related"/>
</dbReference>
<dbReference type="SUPFAM" id="SSF56601">
    <property type="entry name" value="beta-lactamase/transpeptidase-like"/>
    <property type="match status" value="1"/>
</dbReference>
<name>A0A3B1CW91_9ZZZZ</name>
<accession>A0A3B1CW91</accession>
<feature type="domain" description="Beta-lactamase-related" evidence="1">
    <location>
        <begin position="2"/>
        <end position="53"/>
    </location>
</feature>
<dbReference type="AlphaFoldDB" id="A0A3B1CW91"/>
<dbReference type="InterPro" id="IPR012338">
    <property type="entry name" value="Beta-lactam/transpept-like"/>
</dbReference>
<gene>
    <name evidence="2" type="ORF">MNBD_UNCLBAC01-461</name>
</gene>
<dbReference type="EMBL" id="UOGJ01000016">
    <property type="protein sequence ID" value="VAX34906.1"/>
    <property type="molecule type" value="Genomic_DNA"/>
</dbReference>
<reference evidence="2" key="1">
    <citation type="submission" date="2018-06" db="EMBL/GenBank/DDBJ databases">
        <authorList>
            <person name="Zhirakovskaya E."/>
        </authorList>
    </citation>
    <scope>NUCLEOTIDE SEQUENCE</scope>
</reference>
<evidence type="ECO:0000259" key="1">
    <source>
        <dbReference type="Pfam" id="PF00144"/>
    </source>
</evidence>
<protein>
    <recommendedName>
        <fullName evidence="1">Beta-lactamase-related domain-containing protein</fullName>
    </recommendedName>
</protein>
<dbReference type="Gene3D" id="3.40.710.10">
    <property type="entry name" value="DD-peptidase/beta-lactamase superfamily"/>
    <property type="match status" value="1"/>
</dbReference>